<comment type="caution">
    <text evidence="2">The sequence shown here is derived from an EMBL/GenBank/DDBJ whole genome shotgun (WGS) entry which is preliminary data.</text>
</comment>
<dbReference type="EMBL" id="JBHZOL010000116">
    <property type="protein sequence ID" value="MFE4108586.1"/>
    <property type="molecule type" value="Genomic_DNA"/>
</dbReference>
<name>A0ABW6IK46_9CYAN</name>
<organism evidence="2 3">
    <name type="scientific">Almyronema epifaneia S1</name>
    <dbReference type="NCBI Taxonomy" id="2991925"/>
    <lineage>
        <taxon>Bacteria</taxon>
        <taxon>Bacillati</taxon>
        <taxon>Cyanobacteriota</taxon>
        <taxon>Cyanophyceae</taxon>
        <taxon>Nodosilineales</taxon>
        <taxon>Nodosilineaceae</taxon>
        <taxon>Almyronema</taxon>
        <taxon>Almyronema epifaneia</taxon>
    </lineage>
</organism>
<keyword evidence="3" id="KW-1185">Reference proteome</keyword>
<dbReference type="InterPro" id="IPR024615">
    <property type="entry name" value="CRISPR-assoc_Cmr2_N"/>
</dbReference>
<sequence>MTASVYTAITFAPVQGFIEKSRKLRDLYGSSFILSYLSERVCNAARHHLKPQIAIEDLHWPEDPIVSPALISVTQGVPNQILIRGEFPRQQAAQAFKQAWRDIVLTCQNWIQAKIPKQANGKCWEYGYWHRSWQAWIDHTWEFFWAIGIGETGDAAKEALNESKFARAWTGVNWTILARKLWKTPR</sequence>
<dbReference type="RefSeq" id="WP_377968209.1">
    <property type="nucleotide sequence ID" value="NZ_JBHZOL010000116.1"/>
</dbReference>
<proteinExistence type="predicted"/>
<accession>A0ABW6IK46</accession>
<evidence type="ECO:0000313" key="2">
    <source>
        <dbReference type="EMBL" id="MFE4108586.1"/>
    </source>
</evidence>
<evidence type="ECO:0000259" key="1">
    <source>
        <dbReference type="Pfam" id="PF12469"/>
    </source>
</evidence>
<dbReference type="Gene3D" id="3.30.70.2220">
    <property type="entry name" value="CRISPR-Cas system, Cmr2 subunit, D1 domain, cysteine cluster"/>
    <property type="match status" value="1"/>
</dbReference>
<evidence type="ECO:0000313" key="3">
    <source>
        <dbReference type="Proteomes" id="UP001600165"/>
    </source>
</evidence>
<feature type="domain" description="CRISPR-associated protein Cmr2 N-terminal" evidence="1">
    <location>
        <begin position="7"/>
        <end position="55"/>
    </location>
</feature>
<dbReference type="Pfam" id="PF12469">
    <property type="entry name" value="Cmr2_N"/>
    <property type="match status" value="1"/>
</dbReference>
<reference evidence="2 3" key="1">
    <citation type="submission" date="2024-10" db="EMBL/GenBank/DDBJ databases">
        <authorList>
            <person name="Ratan Roy A."/>
            <person name="Morales Sandoval P.H."/>
            <person name="De Los Santos Villalobos S."/>
            <person name="Chakraborty S."/>
            <person name="Mukherjee J."/>
        </authorList>
    </citation>
    <scope>NUCLEOTIDE SEQUENCE [LARGE SCALE GENOMIC DNA]</scope>
    <source>
        <strain evidence="2 3">S1</strain>
    </source>
</reference>
<dbReference type="Proteomes" id="UP001600165">
    <property type="component" value="Unassembled WGS sequence"/>
</dbReference>
<gene>
    <name evidence="2" type="ORF">ACFVKH_20105</name>
</gene>
<protein>
    <submittedName>
        <fullName evidence="2">Type III-B CRISPR-associated protein Cas10/Cmr2</fullName>
    </submittedName>
</protein>
<dbReference type="InterPro" id="IPR038242">
    <property type="entry name" value="Cmr2_N"/>
</dbReference>